<accession>A0A6P4Z0N9</accession>
<dbReference type="KEGG" id="bbel:109478096"/>
<gene>
    <name evidence="3 4" type="primary">LOC109478096</name>
</gene>
<evidence type="ECO:0000313" key="4">
    <source>
        <dbReference type="RefSeq" id="XP_019635140.1"/>
    </source>
</evidence>
<dbReference type="RefSeq" id="XP_019635140.1">
    <property type="nucleotide sequence ID" value="XM_019779581.1"/>
</dbReference>
<organism evidence="2 4">
    <name type="scientific">Branchiostoma belcheri</name>
    <name type="common">Amphioxus</name>
    <dbReference type="NCBI Taxonomy" id="7741"/>
    <lineage>
        <taxon>Eukaryota</taxon>
        <taxon>Metazoa</taxon>
        <taxon>Chordata</taxon>
        <taxon>Cephalochordata</taxon>
        <taxon>Leptocardii</taxon>
        <taxon>Amphioxiformes</taxon>
        <taxon>Branchiostomatidae</taxon>
        <taxon>Branchiostoma</taxon>
    </lineage>
</organism>
<reference evidence="3 4" key="1">
    <citation type="submission" date="2025-04" db="UniProtKB">
        <authorList>
            <consortium name="RefSeq"/>
        </authorList>
    </citation>
    <scope>IDENTIFICATION</scope>
    <source>
        <tissue evidence="3 4">Gonad</tissue>
    </source>
</reference>
<dbReference type="GeneID" id="109478096"/>
<feature type="compositionally biased region" description="Basic and acidic residues" evidence="1">
    <location>
        <begin position="86"/>
        <end position="98"/>
    </location>
</feature>
<evidence type="ECO:0000313" key="2">
    <source>
        <dbReference type="Proteomes" id="UP000515135"/>
    </source>
</evidence>
<feature type="compositionally biased region" description="Polar residues" evidence="1">
    <location>
        <begin position="62"/>
        <end position="73"/>
    </location>
</feature>
<feature type="region of interest" description="Disordered" evidence="1">
    <location>
        <begin position="60"/>
        <end position="116"/>
    </location>
</feature>
<protein>
    <submittedName>
        <fullName evidence="3 4">Uncharacterized protein LOC109478096</fullName>
    </submittedName>
</protein>
<dbReference type="Proteomes" id="UP000515135">
    <property type="component" value="Unplaced"/>
</dbReference>
<feature type="compositionally biased region" description="Acidic residues" evidence="1">
    <location>
        <begin position="165"/>
        <end position="180"/>
    </location>
</feature>
<proteinExistence type="predicted"/>
<name>A0A6P4Z0N9_BRABE</name>
<dbReference type="RefSeq" id="XP_019635139.1">
    <property type="nucleotide sequence ID" value="XM_019779580.1"/>
</dbReference>
<feature type="compositionally biased region" description="Basic and acidic residues" evidence="1">
    <location>
        <begin position="107"/>
        <end position="116"/>
    </location>
</feature>
<keyword evidence="2" id="KW-1185">Reference proteome</keyword>
<dbReference type="AlphaFoldDB" id="A0A6P4Z0N9"/>
<dbReference type="OrthoDB" id="10024663at2759"/>
<feature type="compositionally biased region" description="Basic and acidic residues" evidence="1">
    <location>
        <begin position="134"/>
        <end position="147"/>
    </location>
</feature>
<evidence type="ECO:0000256" key="1">
    <source>
        <dbReference type="SAM" id="MobiDB-lite"/>
    </source>
</evidence>
<sequence length="365" mass="41288">MAGLEDNSKQSDPGEDLQPQAQNREIIVTNCAPETKEVDEPLSQVTRERPAVSRFGRLSAYTRGSASTGTVSHHSTRSCPAAVETPGREKLLNKRPSSEHYSWGVTPKDEAARKETEKTMFSALSEEAKAAMLEMRKEMEECRRQLDDDTTITQPPADNPRQEDDTGVDLADEEDEQFEQDSDKSTPNDNAEVVDYISDYSEDSDSLQEAIFRDEDHRRPVSRLSYTHSAPKQKTVPMLPPIQTKAKVQRQKSYPGEIRHLNKSYPGSRPSPTENMVSNQTYVPGVGRFQVLRPAIARERSFKVTGPGYDSRFHDQVWRTEAENGDIVPREVKKMATQKCKEWLRRWVVSTPPADTRKSLSDTMD</sequence>
<evidence type="ECO:0000313" key="3">
    <source>
        <dbReference type="RefSeq" id="XP_019635139.1"/>
    </source>
</evidence>
<feature type="region of interest" description="Disordered" evidence="1">
    <location>
        <begin position="1"/>
        <end position="24"/>
    </location>
</feature>
<feature type="region of interest" description="Disordered" evidence="1">
    <location>
        <begin position="134"/>
        <end position="274"/>
    </location>
</feature>